<keyword evidence="1 4" id="KW-0560">Oxidoreductase</keyword>
<dbReference type="Pfam" id="PF01625">
    <property type="entry name" value="PMSR"/>
    <property type="match status" value="1"/>
</dbReference>
<feature type="active site" evidence="4">
    <location>
        <position position="14"/>
    </location>
</feature>
<gene>
    <name evidence="4 6" type="primary">msrA</name>
    <name evidence="6" type="ORF">ABXR19_18585</name>
</gene>
<evidence type="ECO:0000256" key="2">
    <source>
        <dbReference type="ARBA" id="ARBA00047806"/>
    </source>
</evidence>
<dbReference type="Gene3D" id="3.30.1060.10">
    <property type="entry name" value="Peptide methionine sulphoxide reductase MsrA"/>
    <property type="match status" value="1"/>
</dbReference>
<dbReference type="NCBIfam" id="TIGR00401">
    <property type="entry name" value="msrA"/>
    <property type="match status" value="1"/>
</dbReference>
<dbReference type="GO" id="GO:0008113">
    <property type="term" value="F:peptide-methionine (S)-S-oxide reductase activity"/>
    <property type="evidence" value="ECO:0007669"/>
    <property type="project" value="UniProtKB-EC"/>
</dbReference>
<evidence type="ECO:0000256" key="3">
    <source>
        <dbReference type="ARBA" id="ARBA00048782"/>
    </source>
</evidence>
<comment type="catalytic activity">
    <reaction evidence="3 4">
        <text>[thioredoxin]-disulfide + L-methionine + H2O = L-methionine (S)-S-oxide + [thioredoxin]-dithiol</text>
        <dbReference type="Rhea" id="RHEA:19993"/>
        <dbReference type="Rhea" id="RHEA-COMP:10698"/>
        <dbReference type="Rhea" id="RHEA-COMP:10700"/>
        <dbReference type="ChEBI" id="CHEBI:15377"/>
        <dbReference type="ChEBI" id="CHEBI:29950"/>
        <dbReference type="ChEBI" id="CHEBI:50058"/>
        <dbReference type="ChEBI" id="CHEBI:57844"/>
        <dbReference type="ChEBI" id="CHEBI:58772"/>
        <dbReference type="EC" id="1.8.4.11"/>
    </reaction>
</comment>
<dbReference type="HAMAP" id="MF_01401">
    <property type="entry name" value="MsrA"/>
    <property type="match status" value="1"/>
</dbReference>
<name>A0ABV2TQJ9_9RHOO</name>
<protein>
    <recommendedName>
        <fullName evidence="4">Peptide methionine sulfoxide reductase MsrA</fullName>
        <shortName evidence="4">Protein-methionine-S-oxide reductase</shortName>
        <ecNumber evidence="4">1.8.4.11</ecNumber>
    </recommendedName>
    <alternativeName>
        <fullName evidence="4">Peptide-methionine (S)-S-oxide reductase</fullName>
        <shortName evidence="4">Peptide Met(O) reductase</shortName>
    </alternativeName>
</protein>
<sequence>MPLDSQFALLAGGCFWCLDAVFRDVHGVKGLVSGYMGGELSDPSYEAVCSGTSGHAELVRIEFDPAVVSYRELLEVFFVIHDPTQLNRQGNDVGSQYRSAIFWLDEAQRDCARQMLAELAPAFAAPLVTELSPATVFYPAEDYHQDYFRRNPGQGYCAFVVAPKLQKFRAKFARLKKQET</sequence>
<feature type="domain" description="Peptide methionine sulphoxide reductase MsrA" evidence="5">
    <location>
        <begin position="8"/>
        <end position="157"/>
    </location>
</feature>
<dbReference type="InterPro" id="IPR036509">
    <property type="entry name" value="Met_Sox_Rdtase_MsrA_sf"/>
</dbReference>
<comment type="caution">
    <text evidence="6">The sequence shown here is derived from an EMBL/GenBank/DDBJ whole genome shotgun (WGS) entry which is preliminary data.</text>
</comment>
<comment type="catalytic activity">
    <reaction evidence="2 4">
        <text>L-methionyl-[protein] + [thioredoxin]-disulfide + H2O = L-methionyl-(S)-S-oxide-[protein] + [thioredoxin]-dithiol</text>
        <dbReference type="Rhea" id="RHEA:14217"/>
        <dbReference type="Rhea" id="RHEA-COMP:10698"/>
        <dbReference type="Rhea" id="RHEA-COMP:10700"/>
        <dbReference type="Rhea" id="RHEA-COMP:12313"/>
        <dbReference type="Rhea" id="RHEA-COMP:12315"/>
        <dbReference type="ChEBI" id="CHEBI:15377"/>
        <dbReference type="ChEBI" id="CHEBI:16044"/>
        <dbReference type="ChEBI" id="CHEBI:29950"/>
        <dbReference type="ChEBI" id="CHEBI:44120"/>
        <dbReference type="ChEBI" id="CHEBI:50058"/>
        <dbReference type="EC" id="1.8.4.11"/>
    </reaction>
</comment>
<organism evidence="6 7">
    <name type="scientific">Uliginosibacterium flavum</name>
    <dbReference type="NCBI Taxonomy" id="1396831"/>
    <lineage>
        <taxon>Bacteria</taxon>
        <taxon>Pseudomonadati</taxon>
        <taxon>Pseudomonadota</taxon>
        <taxon>Betaproteobacteria</taxon>
        <taxon>Rhodocyclales</taxon>
        <taxon>Zoogloeaceae</taxon>
        <taxon>Uliginosibacterium</taxon>
    </lineage>
</organism>
<dbReference type="PANTHER" id="PTHR43774">
    <property type="entry name" value="PEPTIDE METHIONINE SULFOXIDE REDUCTASE"/>
    <property type="match status" value="1"/>
</dbReference>
<evidence type="ECO:0000313" key="6">
    <source>
        <dbReference type="EMBL" id="MET7016199.1"/>
    </source>
</evidence>
<comment type="function">
    <text evidence="4">Has an important function as a repair enzyme for proteins that have been inactivated by oxidation. Catalyzes the reversible oxidation-reduction of methionine sulfoxide in proteins to methionine.</text>
</comment>
<dbReference type="InterPro" id="IPR002569">
    <property type="entry name" value="Met_Sox_Rdtase_MsrA_dom"/>
</dbReference>
<evidence type="ECO:0000259" key="5">
    <source>
        <dbReference type="Pfam" id="PF01625"/>
    </source>
</evidence>
<dbReference type="EMBL" id="JBEWZI010000031">
    <property type="protein sequence ID" value="MET7016199.1"/>
    <property type="molecule type" value="Genomic_DNA"/>
</dbReference>
<accession>A0ABV2TQJ9</accession>
<dbReference type="Proteomes" id="UP001549691">
    <property type="component" value="Unassembled WGS sequence"/>
</dbReference>
<dbReference type="RefSeq" id="WP_354602658.1">
    <property type="nucleotide sequence ID" value="NZ_JBEWZI010000031.1"/>
</dbReference>
<evidence type="ECO:0000256" key="4">
    <source>
        <dbReference type="HAMAP-Rule" id="MF_01401"/>
    </source>
</evidence>
<evidence type="ECO:0000313" key="7">
    <source>
        <dbReference type="Proteomes" id="UP001549691"/>
    </source>
</evidence>
<dbReference type="PANTHER" id="PTHR43774:SF1">
    <property type="entry name" value="PEPTIDE METHIONINE SULFOXIDE REDUCTASE MSRA 2"/>
    <property type="match status" value="1"/>
</dbReference>
<proteinExistence type="inferred from homology"/>
<evidence type="ECO:0000256" key="1">
    <source>
        <dbReference type="ARBA" id="ARBA00023002"/>
    </source>
</evidence>
<reference evidence="6 7" key="1">
    <citation type="submission" date="2024-07" db="EMBL/GenBank/DDBJ databases">
        <title>Uliginosibacterium flavum JJ3220;KACC:17644.</title>
        <authorList>
            <person name="Kim M.K."/>
        </authorList>
    </citation>
    <scope>NUCLEOTIDE SEQUENCE [LARGE SCALE GENOMIC DNA]</scope>
    <source>
        <strain evidence="6 7">KACC:17644</strain>
    </source>
</reference>
<keyword evidence="7" id="KW-1185">Reference proteome</keyword>
<dbReference type="SUPFAM" id="SSF55068">
    <property type="entry name" value="Peptide methionine sulfoxide reductase"/>
    <property type="match status" value="1"/>
</dbReference>
<dbReference type="EC" id="1.8.4.11" evidence="4"/>
<comment type="similarity">
    <text evidence="4">Belongs to the MsrA Met sulfoxide reductase family.</text>
</comment>